<sequence>MGDKLKLIMVSVGLSLIAWLFWYLTGKNGFYLIGLVVVFSIIERIYKKVVKQGTKSNR</sequence>
<name>A0A329E5X2_VIBDI</name>
<keyword evidence="1" id="KW-0472">Membrane</keyword>
<evidence type="ECO:0000313" key="2">
    <source>
        <dbReference type="EMBL" id="RAS60520.1"/>
    </source>
</evidence>
<organism evidence="2 3">
    <name type="scientific">Vibrio diazotrophicus</name>
    <dbReference type="NCBI Taxonomy" id="685"/>
    <lineage>
        <taxon>Bacteria</taxon>
        <taxon>Pseudomonadati</taxon>
        <taxon>Pseudomonadota</taxon>
        <taxon>Gammaproteobacteria</taxon>
        <taxon>Vibrionales</taxon>
        <taxon>Vibrionaceae</taxon>
        <taxon>Vibrio</taxon>
    </lineage>
</organism>
<reference evidence="2 3" key="1">
    <citation type="submission" date="2018-06" db="EMBL/GenBank/DDBJ databases">
        <title>Freshwater and sediment microbial communities from various areas in North America, analyzing microbe dynamics in response to fracking.</title>
        <authorList>
            <person name="Lamendella R."/>
        </authorList>
    </citation>
    <scope>NUCLEOTIDE SEQUENCE [LARGE SCALE GENOMIC DNA]</scope>
    <source>
        <strain evidence="2 3">99A</strain>
    </source>
</reference>
<accession>A0A329E5X2</accession>
<protein>
    <submittedName>
        <fullName evidence="2">Uncharacterized protein</fullName>
    </submittedName>
</protein>
<keyword evidence="1" id="KW-0812">Transmembrane</keyword>
<keyword evidence="1" id="KW-1133">Transmembrane helix</keyword>
<dbReference type="GeneID" id="94024770"/>
<evidence type="ECO:0000256" key="1">
    <source>
        <dbReference type="SAM" id="Phobius"/>
    </source>
</evidence>
<gene>
    <name evidence="2" type="ORF">DET48_12125</name>
</gene>
<dbReference type="RefSeq" id="WP_156102061.1">
    <property type="nucleotide sequence ID" value="NZ_CBCRWT010000066.1"/>
</dbReference>
<dbReference type="AlphaFoldDB" id="A0A329E5X2"/>
<dbReference type="Proteomes" id="UP000248729">
    <property type="component" value="Unassembled WGS sequence"/>
</dbReference>
<dbReference type="EMBL" id="QLTR01000021">
    <property type="protein sequence ID" value="RAS60520.1"/>
    <property type="molecule type" value="Genomic_DNA"/>
</dbReference>
<evidence type="ECO:0000313" key="3">
    <source>
        <dbReference type="Proteomes" id="UP000248729"/>
    </source>
</evidence>
<proteinExistence type="predicted"/>
<feature type="transmembrane region" description="Helical" evidence="1">
    <location>
        <begin position="7"/>
        <end position="24"/>
    </location>
</feature>
<comment type="caution">
    <text evidence="2">The sequence shown here is derived from an EMBL/GenBank/DDBJ whole genome shotgun (WGS) entry which is preliminary data.</text>
</comment>
<feature type="transmembrane region" description="Helical" evidence="1">
    <location>
        <begin position="30"/>
        <end position="46"/>
    </location>
</feature>